<sequence length="130" mass="14505">MKGAVMRVARACREIEAIGRQYSEGLGFEVLSTFRGHDGFDGVILGHPNSAYHLEFIHDHTAPPAAPPHEEQLLVFYLEDEEAWLARCAAMLAAGFTVAHNANPFWQRHGRTFEDAEGGRVVLHRGGWPR</sequence>
<dbReference type="InterPro" id="IPR058997">
    <property type="entry name" value="YycE-like_C"/>
</dbReference>
<dbReference type="SUPFAM" id="SSF54593">
    <property type="entry name" value="Glyoxalase/Bleomycin resistance protein/Dihydroxybiphenyl dioxygenase"/>
    <property type="match status" value="1"/>
</dbReference>
<organism evidence="3 4">
    <name type="scientific">Frateuria flava</name>
    <dbReference type="NCBI Taxonomy" id="2821489"/>
    <lineage>
        <taxon>Bacteria</taxon>
        <taxon>Pseudomonadati</taxon>
        <taxon>Pseudomonadota</taxon>
        <taxon>Gammaproteobacteria</taxon>
        <taxon>Lysobacterales</taxon>
        <taxon>Rhodanobacteraceae</taxon>
        <taxon>Frateuria</taxon>
    </lineage>
</organism>
<evidence type="ECO:0000259" key="2">
    <source>
        <dbReference type="Pfam" id="PF22659"/>
    </source>
</evidence>
<evidence type="ECO:0000313" key="4">
    <source>
        <dbReference type="Proteomes" id="UP000823790"/>
    </source>
</evidence>
<dbReference type="RefSeq" id="WP_209615186.1">
    <property type="nucleotide sequence ID" value="NZ_JAGJRS010000005.1"/>
</dbReference>
<dbReference type="InterPro" id="IPR029068">
    <property type="entry name" value="Glyas_Bleomycin-R_OHBP_Dase"/>
</dbReference>
<gene>
    <name evidence="3" type="ORF">J7I44_02505</name>
</gene>
<dbReference type="Proteomes" id="UP000823790">
    <property type="component" value="Unassembled WGS sequence"/>
</dbReference>
<dbReference type="EMBL" id="JAGJRS010000005">
    <property type="protein sequence ID" value="MBP1473151.1"/>
    <property type="molecule type" value="Genomic_DNA"/>
</dbReference>
<evidence type="ECO:0000259" key="1">
    <source>
        <dbReference type="Pfam" id="PF22658"/>
    </source>
</evidence>
<feature type="domain" description="YycE-like N-terminal" evidence="1">
    <location>
        <begin position="6"/>
        <end position="56"/>
    </location>
</feature>
<dbReference type="Gene3D" id="3.10.180.10">
    <property type="entry name" value="2,3-Dihydroxybiphenyl 1,2-Dioxygenase, domain 1"/>
    <property type="match status" value="1"/>
</dbReference>
<accession>A0ABS4DJB9</accession>
<evidence type="ECO:0000313" key="3">
    <source>
        <dbReference type="EMBL" id="MBP1473151.1"/>
    </source>
</evidence>
<reference evidence="3 4" key="1">
    <citation type="submission" date="2021-04" db="EMBL/GenBank/DDBJ databases">
        <authorList>
            <person name="Huq M.A."/>
        </authorList>
    </citation>
    <scope>NUCLEOTIDE SEQUENCE [LARGE SCALE GENOMIC DNA]</scope>
    <source>
        <strain evidence="3 4">MAH-13</strain>
    </source>
</reference>
<protein>
    <submittedName>
        <fullName evidence="3">VOC family protein</fullName>
    </submittedName>
</protein>
<keyword evidence="4" id="KW-1185">Reference proteome</keyword>
<name>A0ABS4DJB9_9GAMM</name>
<dbReference type="Pfam" id="PF22658">
    <property type="entry name" value="YycE-like_N"/>
    <property type="match status" value="1"/>
</dbReference>
<proteinExistence type="predicted"/>
<feature type="domain" description="YycE-like C-terminal" evidence="2">
    <location>
        <begin position="71"/>
        <end position="124"/>
    </location>
</feature>
<dbReference type="InterPro" id="IPR058998">
    <property type="entry name" value="YycE-like_N"/>
</dbReference>
<dbReference type="Pfam" id="PF22659">
    <property type="entry name" value="YycE-like_C"/>
    <property type="match status" value="1"/>
</dbReference>
<comment type="caution">
    <text evidence="3">The sequence shown here is derived from an EMBL/GenBank/DDBJ whole genome shotgun (WGS) entry which is preliminary data.</text>
</comment>